<reference evidence="6" key="2">
    <citation type="submission" date="2021-04" db="EMBL/GenBank/DDBJ databases">
        <authorList>
            <person name="Gilroy R."/>
        </authorList>
    </citation>
    <scope>NUCLEOTIDE SEQUENCE</scope>
    <source>
        <strain evidence="6">B5_2728</strain>
    </source>
</reference>
<name>A0A948T108_9FIRM</name>
<dbReference type="SUPFAM" id="SSF53850">
    <property type="entry name" value="Periplasmic binding protein-like II"/>
    <property type="match status" value="1"/>
</dbReference>
<accession>A0A948T108</accession>
<dbReference type="AlphaFoldDB" id="A0A948T108"/>
<evidence type="ECO:0000256" key="3">
    <source>
        <dbReference type="ARBA" id="ARBA00022448"/>
    </source>
</evidence>
<proteinExistence type="inferred from homology"/>
<dbReference type="GO" id="GO:0030313">
    <property type="term" value="C:cell envelope"/>
    <property type="evidence" value="ECO:0007669"/>
    <property type="project" value="UniProtKB-SubCell"/>
</dbReference>
<keyword evidence="4 5" id="KW-0732">Signal</keyword>
<reference evidence="6" key="1">
    <citation type="journal article" date="2021" name="PeerJ">
        <title>Extensive microbial diversity within the chicken gut microbiome revealed by metagenomics and culture.</title>
        <authorList>
            <person name="Gilroy R."/>
            <person name="Ravi A."/>
            <person name="Getino M."/>
            <person name="Pursley I."/>
            <person name="Horton D.L."/>
            <person name="Alikhan N.F."/>
            <person name="Baker D."/>
            <person name="Gharbi K."/>
            <person name="Hall N."/>
            <person name="Watson M."/>
            <person name="Adriaenssens E.M."/>
            <person name="Foster-Nyarko E."/>
            <person name="Jarju S."/>
            <person name="Secka A."/>
            <person name="Antonio M."/>
            <person name="Oren A."/>
            <person name="Chaudhuri R.R."/>
            <person name="La Ragione R."/>
            <person name="Hildebrand F."/>
            <person name="Pallen M.J."/>
        </authorList>
    </citation>
    <scope>NUCLEOTIDE SEQUENCE</scope>
    <source>
        <strain evidence="6">B5_2728</strain>
    </source>
</reference>
<dbReference type="InterPro" id="IPR050490">
    <property type="entry name" value="Bact_solute-bd_prot1"/>
</dbReference>
<evidence type="ECO:0000256" key="5">
    <source>
        <dbReference type="SAM" id="SignalP"/>
    </source>
</evidence>
<comment type="similarity">
    <text evidence="2">Belongs to the bacterial solute-binding protein 1 family.</text>
</comment>
<evidence type="ECO:0000313" key="6">
    <source>
        <dbReference type="EMBL" id="MBU3805603.1"/>
    </source>
</evidence>
<dbReference type="CDD" id="cd13585">
    <property type="entry name" value="PBP2_TMBP_like"/>
    <property type="match status" value="1"/>
</dbReference>
<comment type="subcellular location">
    <subcellularLocation>
        <location evidence="1">Cell envelope</location>
    </subcellularLocation>
</comment>
<organism evidence="6 7">
    <name type="scientific">Candidatus Allofournierella pullistercoris</name>
    <dbReference type="NCBI Taxonomy" id="2838597"/>
    <lineage>
        <taxon>Bacteria</taxon>
        <taxon>Bacillati</taxon>
        <taxon>Bacillota</taxon>
        <taxon>Clostridia</taxon>
        <taxon>Eubacteriales</taxon>
        <taxon>Oscillospiraceae</taxon>
        <taxon>Allofournierella</taxon>
    </lineage>
</organism>
<dbReference type="Proteomes" id="UP000713596">
    <property type="component" value="Unassembled WGS sequence"/>
</dbReference>
<feature type="chain" id="PRO_5039259907" evidence="5">
    <location>
        <begin position="19"/>
        <end position="401"/>
    </location>
</feature>
<gene>
    <name evidence="6" type="ORF">H9882_01675</name>
</gene>
<dbReference type="Pfam" id="PF01547">
    <property type="entry name" value="SBP_bac_1"/>
    <property type="match status" value="1"/>
</dbReference>
<evidence type="ECO:0000313" key="7">
    <source>
        <dbReference type="Proteomes" id="UP000713596"/>
    </source>
</evidence>
<comment type="caution">
    <text evidence="6">The sequence shown here is derived from an EMBL/GenBank/DDBJ whole genome shotgun (WGS) entry which is preliminary data.</text>
</comment>
<dbReference type="Gene3D" id="3.40.190.10">
    <property type="entry name" value="Periplasmic binding protein-like II"/>
    <property type="match status" value="1"/>
</dbReference>
<protein>
    <submittedName>
        <fullName evidence="6">Sugar ABC transporter substrate-binding protein</fullName>
    </submittedName>
</protein>
<feature type="signal peptide" evidence="5">
    <location>
        <begin position="1"/>
        <end position="18"/>
    </location>
</feature>
<keyword evidence="3" id="KW-0813">Transport</keyword>
<dbReference type="PANTHER" id="PTHR43649:SF31">
    <property type="entry name" value="SN-GLYCEROL-3-PHOSPHATE-BINDING PERIPLASMIC PROTEIN UGPB"/>
    <property type="match status" value="1"/>
</dbReference>
<evidence type="ECO:0000256" key="1">
    <source>
        <dbReference type="ARBA" id="ARBA00004196"/>
    </source>
</evidence>
<sequence length="401" mass="44231">MKKLYRFLAGMLSLVLMAGLAGCGADDGTIHLTLQIWDVAQRDGMQAISDAYTAKNPNVTIEVQVINWDEYWTKLEAATISGKMPDIFWMHTNEILKYADNGKLADMTDVVDTGHFSDISLSNASGSDGVLYGVPKDKDTVALLYNKEMFDAAGVAYPDESWTWDDLVDASQKIYDATGKYGYMPYADDQLGYWNFVYQAGGSILTEDKTHGNFTDPATKMAMEFYINLQKNDWSPDQTYFAETSPGTAFFSEKGAMFFEGSWNVLTELKNYPDMNGKWDVAVLPKCPNPMNGDGRATISNGLSYATGANNKHLDVVKDVLAFFGSEEGQRIQGESGAAIPAYEGLEYSWVSVFDSYPIDVTPFVERDAPSSVPSSSCPWWWPLPPLPWCGSGFSTPSTAS</sequence>
<evidence type="ECO:0000256" key="4">
    <source>
        <dbReference type="ARBA" id="ARBA00022729"/>
    </source>
</evidence>
<evidence type="ECO:0000256" key="2">
    <source>
        <dbReference type="ARBA" id="ARBA00008520"/>
    </source>
</evidence>
<dbReference type="EMBL" id="JAHLFP010000010">
    <property type="protein sequence ID" value="MBU3805603.1"/>
    <property type="molecule type" value="Genomic_DNA"/>
</dbReference>
<dbReference type="InterPro" id="IPR006059">
    <property type="entry name" value="SBP"/>
</dbReference>
<dbReference type="PANTHER" id="PTHR43649">
    <property type="entry name" value="ARABINOSE-BINDING PROTEIN-RELATED"/>
    <property type="match status" value="1"/>
</dbReference>
<dbReference type="PROSITE" id="PS51257">
    <property type="entry name" value="PROKAR_LIPOPROTEIN"/>
    <property type="match status" value="1"/>
</dbReference>